<feature type="chain" id="PRO_5043778311" description="DUF4198 domain-containing protein" evidence="1">
    <location>
        <begin position="27"/>
        <end position="250"/>
    </location>
</feature>
<evidence type="ECO:0000313" key="2">
    <source>
        <dbReference type="EMBL" id="MCC3144165.1"/>
    </source>
</evidence>
<proteinExistence type="predicted"/>
<comment type="caution">
    <text evidence="2">The sequence shown here is derived from an EMBL/GenBank/DDBJ whole genome shotgun (WGS) entry which is preliminary data.</text>
</comment>
<sequence>MIKKKYFMALALTLLLVISFSTISLAHCVWVESPASTSLNEEIEIYSYYGYPDGPIEERDQTELELYVIDQNGERHNLDLNEYATYYNAYTQFSDSGEYTFVVEREPNRYRLQQIRDFAKSVTLVDNNLSYSYQSVGIPLEIQLVGSNIINQDQVEIVVEVLYEGEVITDSEIELFQSLEKGTINEAGMSYQEVADVEIAADGRTTFVINPEYNYVLETDYHVDAAQVEDTGLFISEVRFRSTLFLANSK</sequence>
<dbReference type="AlphaFoldDB" id="A0AAW4WYJ3"/>
<dbReference type="EMBL" id="JAJFAT010000002">
    <property type="protein sequence ID" value="MCC3144165.1"/>
    <property type="molecule type" value="Genomic_DNA"/>
</dbReference>
<gene>
    <name evidence="2" type="ORF">LJ207_02385</name>
</gene>
<reference evidence="2 3" key="1">
    <citation type="submission" date="2021-10" db="EMBL/GenBank/DDBJ databases">
        <authorList>
            <person name="Grouzdev D.S."/>
            <person name="Pantiukh K.S."/>
            <person name="Krutkina M.S."/>
        </authorList>
    </citation>
    <scope>NUCLEOTIDE SEQUENCE [LARGE SCALE GENOMIC DNA]</scope>
    <source>
        <strain evidence="2 3">Z-7514</strain>
    </source>
</reference>
<dbReference type="RefSeq" id="WP_229343741.1">
    <property type="nucleotide sequence ID" value="NZ_JAJFAT010000002.1"/>
</dbReference>
<feature type="signal peptide" evidence="1">
    <location>
        <begin position="1"/>
        <end position="26"/>
    </location>
</feature>
<keyword evidence="1" id="KW-0732">Signal</keyword>
<organism evidence="2 3">
    <name type="scientific">Halanaerobium polyolivorans</name>
    <dbReference type="NCBI Taxonomy" id="2886943"/>
    <lineage>
        <taxon>Bacteria</taxon>
        <taxon>Bacillati</taxon>
        <taxon>Bacillota</taxon>
        <taxon>Clostridia</taxon>
        <taxon>Halanaerobiales</taxon>
        <taxon>Halanaerobiaceae</taxon>
        <taxon>Halanaerobium</taxon>
    </lineage>
</organism>
<evidence type="ECO:0000256" key="1">
    <source>
        <dbReference type="SAM" id="SignalP"/>
    </source>
</evidence>
<name>A0AAW4WYJ3_9FIRM</name>
<evidence type="ECO:0008006" key="4">
    <source>
        <dbReference type="Google" id="ProtNLM"/>
    </source>
</evidence>
<accession>A0AAW4WYJ3</accession>
<evidence type="ECO:0000313" key="3">
    <source>
        <dbReference type="Proteomes" id="UP001199296"/>
    </source>
</evidence>
<protein>
    <recommendedName>
        <fullName evidence="4">DUF4198 domain-containing protein</fullName>
    </recommendedName>
</protein>
<dbReference type="Proteomes" id="UP001199296">
    <property type="component" value="Unassembled WGS sequence"/>
</dbReference>
<keyword evidence="3" id="KW-1185">Reference proteome</keyword>